<reference evidence="2 4" key="2">
    <citation type="journal article" date="2014" name="BMC Genomics">
        <title>An improved genome release (version Mt4.0) for the model legume Medicago truncatula.</title>
        <authorList>
            <person name="Tang H."/>
            <person name="Krishnakumar V."/>
            <person name="Bidwell S."/>
            <person name="Rosen B."/>
            <person name="Chan A."/>
            <person name="Zhou S."/>
            <person name="Gentzbittel L."/>
            <person name="Childs K.L."/>
            <person name="Yandell M."/>
            <person name="Gundlach H."/>
            <person name="Mayer K.F."/>
            <person name="Schwartz D.C."/>
            <person name="Town C.D."/>
        </authorList>
    </citation>
    <scope>GENOME REANNOTATION</scope>
    <source>
        <strain evidence="3 4">cv. Jemalong A17</strain>
    </source>
</reference>
<keyword evidence="2" id="KW-0418">Kinase</keyword>
<comment type="subcellular location">
    <subcellularLocation>
        <location evidence="1">Membrane</location>
        <topology evidence="1">Single-pass type I membrane protein</topology>
    </subcellularLocation>
</comment>
<name>G7IJD8_MEDTR</name>
<dbReference type="PANTHER" id="PTHR48006">
    <property type="entry name" value="LEUCINE-RICH REPEAT-CONTAINING PROTEIN DDB_G0281931-RELATED"/>
    <property type="match status" value="1"/>
</dbReference>
<dbReference type="PANTHER" id="PTHR48006:SF54">
    <property type="entry name" value="LRR RECEPTOR-LIKE KINASE"/>
    <property type="match status" value="1"/>
</dbReference>
<keyword evidence="2" id="KW-0808">Transferase</keyword>
<dbReference type="InterPro" id="IPR001611">
    <property type="entry name" value="Leu-rich_rpt"/>
</dbReference>
<dbReference type="SUPFAM" id="SSF52058">
    <property type="entry name" value="L domain-like"/>
    <property type="match status" value="1"/>
</dbReference>
<reference evidence="2 4" key="1">
    <citation type="journal article" date="2011" name="Nature">
        <title>The Medicago genome provides insight into the evolution of rhizobial symbioses.</title>
        <authorList>
            <person name="Young N.D."/>
            <person name="Debelle F."/>
            <person name="Oldroyd G.E."/>
            <person name="Geurts R."/>
            <person name="Cannon S.B."/>
            <person name="Udvardi M.K."/>
            <person name="Benedito V.A."/>
            <person name="Mayer K.F."/>
            <person name="Gouzy J."/>
            <person name="Schoof H."/>
            <person name="Van de Peer Y."/>
            <person name="Proost S."/>
            <person name="Cook D.R."/>
            <person name="Meyers B.C."/>
            <person name="Spannagl M."/>
            <person name="Cheung F."/>
            <person name="De Mita S."/>
            <person name="Krishnakumar V."/>
            <person name="Gundlach H."/>
            <person name="Zhou S."/>
            <person name="Mudge J."/>
            <person name="Bharti A.K."/>
            <person name="Murray J.D."/>
            <person name="Naoumkina M.A."/>
            <person name="Rosen B."/>
            <person name="Silverstein K.A."/>
            <person name="Tang H."/>
            <person name="Rombauts S."/>
            <person name="Zhao P.X."/>
            <person name="Zhou P."/>
            <person name="Barbe V."/>
            <person name="Bardou P."/>
            <person name="Bechner M."/>
            <person name="Bellec A."/>
            <person name="Berger A."/>
            <person name="Berges H."/>
            <person name="Bidwell S."/>
            <person name="Bisseling T."/>
            <person name="Choisne N."/>
            <person name="Couloux A."/>
            <person name="Denny R."/>
            <person name="Deshpande S."/>
            <person name="Dai X."/>
            <person name="Doyle J.J."/>
            <person name="Dudez A.M."/>
            <person name="Farmer A.D."/>
            <person name="Fouteau S."/>
            <person name="Franken C."/>
            <person name="Gibelin C."/>
            <person name="Gish J."/>
            <person name="Goldstein S."/>
            <person name="Gonzalez A.J."/>
            <person name="Green P.J."/>
            <person name="Hallab A."/>
            <person name="Hartog M."/>
            <person name="Hua A."/>
            <person name="Humphray S.J."/>
            <person name="Jeong D.H."/>
            <person name="Jing Y."/>
            <person name="Jocker A."/>
            <person name="Kenton S.M."/>
            <person name="Kim D.J."/>
            <person name="Klee K."/>
            <person name="Lai H."/>
            <person name="Lang C."/>
            <person name="Lin S."/>
            <person name="Macmil S.L."/>
            <person name="Magdelenat G."/>
            <person name="Matthews L."/>
            <person name="McCorrison J."/>
            <person name="Monaghan E.L."/>
            <person name="Mun J.H."/>
            <person name="Najar F.Z."/>
            <person name="Nicholson C."/>
            <person name="Noirot C."/>
            <person name="O'Bleness M."/>
            <person name="Paule C.R."/>
            <person name="Poulain J."/>
            <person name="Prion F."/>
            <person name="Qin B."/>
            <person name="Qu C."/>
            <person name="Retzel E.F."/>
            <person name="Riddle C."/>
            <person name="Sallet E."/>
            <person name="Samain S."/>
            <person name="Samson N."/>
            <person name="Sanders I."/>
            <person name="Saurat O."/>
            <person name="Scarpelli C."/>
            <person name="Schiex T."/>
            <person name="Segurens B."/>
            <person name="Severin A.J."/>
            <person name="Sherrier D.J."/>
            <person name="Shi R."/>
            <person name="Sims S."/>
            <person name="Singer S.R."/>
            <person name="Sinharoy S."/>
            <person name="Sterck L."/>
            <person name="Viollet A."/>
            <person name="Wang B.B."/>
            <person name="Wang K."/>
            <person name="Wang M."/>
            <person name="Wang X."/>
            <person name="Warfsmann J."/>
            <person name="Weissenbach J."/>
            <person name="White D.D."/>
            <person name="White J.D."/>
            <person name="Wiley G.B."/>
            <person name="Wincker P."/>
            <person name="Xing Y."/>
            <person name="Yang L."/>
            <person name="Yao Z."/>
            <person name="Ying F."/>
            <person name="Zhai J."/>
            <person name="Zhou L."/>
            <person name="Zuber A."/>
            <person name="Denarie J."/>
            <person name="Dixon R.A."/>
            <person name="May G.D."/>
            <person name="Schwartz D.C."/>
            <person name="Rogers J."/>
            <person name="Quetier F."/>
            <person name="Town C.D."/>
            <person name="Roe B.A."/>
        </authorList>
    </citation>
    <scope>NUCLEOTIDE SEQUENCE [LARGE SCALE GENOMIC DNA]</scope>
    <source>
        <strain evidence="2">A17</strain>
        <strain evidence="3 4">cv. Jemalong A17</strain>
    </source>
</reference>
<dbReference type="GO" id="GO:0016020">
    <property type="term" value="C:membrane"/>
    <property type="evidence" value="ECO:0007669"/>
    <property type="project" value="UniProtKB-SubCell"/>
</dbReference>
<dbReference type="EMBL" id="CM001218">
    <property type="protein sequence ID" value="AES66489.1"/>
    <property type="molecule type" value="Genomic_DNA"/>
</dbReference>
<dbReference type="HOGENOM" id="CLU_2200845_0_0_1"/>
<keyword evidence="4" id="KW-1185">Reference proteome</keyword>
<dbReference type="STRING" id="3880.G7IJD8"/>
<dbReference type="EnsemblPlants" id="AES66489">
    <property type="protein sequence ID" value="AES66489"/>
    <property type="gene ID" value="MTR_2g074930"/>
</dbReference>
<dbReference type="AlphaFoldDB" id="G7IJD8"/>
<evidence type="ECO:0000313" key="3">
    <source>
        <dbReference type="EnsemblPlants" id="AES66489"/>
    </source>
</evidence>
<evidence type="ECO:0000313" key="2">
    <source>
        <dbReference type="EMBL" id="AES66489.1"/>
    </source>
</evidence>
<dbReference type="Gene3D" id="3.80.10.10">
    <property type="entry name" value="Ribonuclease Inhibitor"/>
    <property type="match status" value="1"/>
</dbReference>
<sequence length="108" mass="12187">MSSNNFTRELPTTLSKVTTLRDFRISDNQLLGKIPKFIQNWTNINTLTIQGSGLIGPIPSEISLLRNLIDLRISDLNGSEYAPLPQLNNMTLLNRLRVDFSTSLRNSK</sequence>
<dbReference type="InterPro" id="IPR051824">
    <property type="entry name" value="LRR_Rcpt-Like_S/T_Kinase"/>
</dbReference>
<dbReference type="Proteomes" id="UP000002051">
    <property type="component" value="Chromosome 2"/>
</dbReference>
<proteinExistence type="predicted"/>
<dbReference type="InterPro" id="IPR032675">
    <property type="entry name" value="LRR_dom_sf"/>
</dbReference>
<accession>G7IJD8</accession>
<dbReference type="OMA" id="FNIVIYG"/>
<dbReference type="eggNOG" id="ENOG502QVI9">
    <property type="taxonomic scope" value="Eukaryota"/>
</dbReference>
<dbReference type="Pfam" id="PF00560">
    <property type="entry name" value="LRR_1"/>
    <property type="match status" value="1"/>
</dbReference>
<dbReference type="FunFam" id="3.80.10.10:FF:000433">
    <property type="entry name" value="Putative LRR receptor-like serine/threonine-protein kinase isoform A"/>
    <property type="match status" value="1"/>
</dbReference>
<protein>
    <submittedName>
        <fullName evidence="2">LRR receptor-like kinase family protein</fullName>
    </submittedName>
</protein>
<keyword evidence="2" id="KW-0675">Receptor</keyword>
<dbReference type="GO" id="GO:0016301">
    <property type="term" value="F:kinase activity"/>
    <property type="evidence" value="ECO:0007669"/>
    <property type="project" value="UniProtKB-KW"/>
</dbReference>
<evidence type="ECO:0000313" key="4">
    <source>
        <dbReference type="Proteomes" id="UP000002051"/>
    </source>
</evidence>
<dbReference type="PaxDb" id="3880-AES66489"/>
<gene>
    <name evidence="2" type="ordered locus">MTR_2g074930</name>
</gene>
<reference evidence="3" key="3">
    <citation type="submission" date="2015-04" db="UniProtKB">
        <authorList>
            <consortium name="EnsemblPlants"/>
        </authorList>
    </citation>
    <scope>IDENTIFICATION</scope>
    <source>
        <strain evidence="3">cv. Jemalong A17</strain>
    </source>
</reference>
<evidence type="ECO:0000256" key="1">
    <source>
        <dbReference type="ARBA" id="ARBA00004479"/>
    </source>
</evidence>
<organism evidence="2 4">
    <name type="scientific">Medicago truncatula</name>
    <name type="common">Barrel medic</name>
    <name type="synonym">Medicago tribuloides</name>
    <dbReference type="NCBI Taxonomy" id="3880"/>
    <lineage>
        <taxon>Eukaryota</taxon>
        <taxon>Viridiplantae</taxon>
        <taxon>Streptophyta</taxon>
        <taxon>Embryophyta</taxon>
        <taxon>Tracheophyta</taxon>
        <taxon>Spermatophyta</taxon>
        <taxon>Magnoliopsida</taxon>
        <taxon>eudicotyledons</taxon>
        <taxon>Gunneridae</taxon>
        <taxon>Pentapetalae</taxon>
        <taxon>rosids</taxon>
        <taxon>fabids</taxon>
        <taxon>Fabales</taxon>
        <taxon>Fabaceae</taxon>
        <taxon>Papilionoideae</taxon>
        <taxon>50 kb inversion clade</taxon>
        <taxon>NPAAA clade</taxon>
        <taxon>Hologalegina</taxon>
        <taxon>IRL clade</taxon>
        <taxon>Trifolieae</taxon>
        <taxon>Medicago</taxon>
    </lineage>
</organism>